<proteinExistence type="predicted"/>
<keyword evidence="2" id="KW-1185">Reference proteome</keyword>
<feature type="non-terminal residue" evidence="1">
    <location>
        <position position="8"/>
    </location>
</feature>
<dbReference type="EMBL" id="JARVKF010000229">
    <property type="protein sequence ID" value="KAK9420498.1"/>
    <property type="molecule type" value="Genomic_DNA"/>
</dbReference>
<evidence type="ECO:0000313" key="1">
    <source>
        <dbReference type="EMBL" id="KAK9420498.1"/>
    </source>
</evidence>
<dbReference type="Proteomes" id="UP001408356">
    <property type="component" value="Unassembled WGS sequence"/>
</dbReference>
<protein>
    <submittedName>
        <fullName evidence="1">Uncharacterized protein</fullName>
    </submittedName>
</protein>
<organism evidence="1 2">
    <name type="scientific">Seiridium unicorne</name>
    <dbReference type="NCBI Taxonomy" id="138068"/>
    <lineage>
        <taxon>Eukaryota</taxon>
        <taxon>Fungi</taxon>
        <taxon>Dikarya</taxon>
        <taxon>Ascomycota</taxon>
        <taxon>Pezizomycotina</taxon>
        <taxon>Sordariomycetes</taxon>
        <taxon>Xylariomycetidae</taxon>
        <taxon>Amphisphaeriales</taxon>
        <taxon>Sporocadaceae</taxon>
        <taxon>Seiridium</taxon>
    </lineage>
</organism>
<gene>
    <name evidence="1" type="ORF">SUNI508_14079</name>
</gene>
<accession>A0ABR2V0N8</accession>
<comment type="caution">
    <text evidence="1">The sequence shown here is derived from an EMBL/GenBank/DDBJ whole genome shotgun (WGS) entry which is preliminary data.</text>
</comment>
<evidence type="ECO:0000313" key="2">
    <source>
        <dbReference type="Proteomes" id="UP001408356"/>
    </source>
</evidence>
<name>A0ABR2V0N8_9PEZI</name>
<reference evidence="1 2" key="1">
    <citation type="journal article" date="2024" name="J. Plant Pathol.">
        <title>Sequence and assembly of the genome of Seiridium unicorne, isolate CBS 538.82, causal agent of cypress canker disease.</title>
        <authorList>
            <person name="Scali E."/>
            <person name="Rocca G.D."/>
            <person name="Danti R."/>
            <person name="Garbelotto M."/>
            <person name="Barberini S."/>
            <person name="Baroncelli R."/>
            <person name="Emiliani G."/>
        </authorList>
    </citation>
    <scope>NUCLEOTIDE SEQUENCE [LARGE SCALE GENOMIC DNA]</scope>
    <source>
        <strain evidence="1 2">BM-138-508</strain>
    </source>
</reference>
<sequence length="8" mass="695">MGAGASVC</sequence>